<protein>
    <submittedName>
        <fullName evidence="2">Transposase</fullName>
    </submittedName>
</protein>
<sequence length="87" mass="9610">MIAQLKADFPVTYLCQKLEVSTSAFYDWAISHTTATNQRREELTALVITTFAASNNVSGYRKVTAAIQKDGVGVNRKRSPESWPTSA</sequence>
<organism evidence="2 3">
    <name type="scientific">Cryobacterium glaciale</name>
    <dbReference type="NCBI Taxonomy" id="1259145"/>
    <lineage>
        <taxon>Bacteria</taxon>
        <taxon>Bacillati</taxon>
        <taxon>Actinomycetota</taxon>
        <taxon>Actinomycetes</taxon>
        <taxon>Micrococcales</taxon>
        <taxon>Microbacteriaceae</taxon>
        <taxon>Cryobacterium</taxon>
    </lineage>
</organism>
<reference evidence="2 3" key="1">
    <citation type="submission" date="2019-03" db="EMBL/GenBank/DDBJ databases">
        <title>Genomics of glacier-inhabiting Cryobacterium strains.</title>
        <authorList>
            <person name="Liu Q."/>
            <person name="Xin Y.-H."/>
        </authorList>
    </citation>
    <scope>NUCLEOTIDE SEQUENCE [LARGE SCALE GENOMIC DNA]</scope>
    <source>
        <strain evidence="2 3">HLT2-23</strain>
    </source>
</reference>
<feature type="domain" description="HTH-like" evidence="1">
    <location>
        <begin position="39"/>
        <end position="78"/>
    </location>
</feature>
<gene>
    <name evidence="2" type="ORF">E3O06_09160</name>
</gene>
<dbReference type="OrthoDB" id="52928at2"/>
<evidence type="ECO:0000313" key="2">
    <source>
        <dbReference type="EMBL" id="TFB73376.1"/>
    </source>
</evidence>
<accession>A0A4R8UZC9</accession>
<dbReference type="AlphaFoldDB" id="A0A4R8UZC9"/>
<dbReference type="InterPro" id="IPR025948">
    <property type="entry name" value="HTH-like_dom"/>
</dbReference>
<evidence type="ECO:0000313" key="3">
    <source>
        <dbReference type="Proteomes" id="UP000298173"/>
    </source>
</evidence>
<evidence type="ECO:0000259" key="1">
    <source>
        <dbReference type="Pfam" id="PF13276"/>
    </source>
</evidence>
<comment type="caution">
    <text evidence="2">The sequence shown here is derived from an EMBL/GenBank/DDBJ whole genome shotgun (WGS) entry which is preliminary data.</text>
</comment>
<proteinExistence type="predicted"/>
<name>A0A4R8UZC9_9MICO</name>
<dbReference type="Proteomes" id="UP000298173">
    <property type="component" value="Unassembled WGS sequence"/>
</dbReference>
<dbReference type="EMBL" id="SOEY01000018">
    <property type="protein sequence ID" value="TFB73376.1"/>
    <property type="molecule type" value="Genomic_DNA"/>
</dbReference>
<keyword evidence="3" id="KW-1185">Reference proteome</keyword>
<dbReference type="RefSeq" id="WP_134502960.1">
    <property type="nucleotide sequence ID" value="NZ_SOEY01000018.1"/>
</dbReference>
<dbReference type="Pfam" id="PF13276">
    <property type="entry name" value="HTH_21"/>
    <property type="match status" value="1"/>
</dbReference>